<protein>
    <submittedName>
        <fullName evidence="2">Uncharacterized protein</fullName>
    </submittedName>
</protein>
<dbReference type="Gene3D" id="3.80.10.10">
    <property type="entry name" value="Ribonuclease Inhibitor"/>
    <property type="match status" value="1"/>
</dbReference>
<dbReference type="EMBL" id="KL662098">
    <property type="protein sequence ID" value="KFM23704.1"/>
    <property type="molecule type" value="Genomic_DNA"/>
</dbReference>
<evidence type="ECO:0000256" key="1">
    <source>
        <dbReference type="ARBA" id="ARBA00004430"/>
    </source>
</evidence>
<organism evidence="2 3">
    <name type="scientific">Auxenochlorella protothecoides</name>
    <name type="common">Green microalga</name>
    <name type="synonym">Chlorella protothecoides</name>
    <dbReference type="NCBI Taxonomy" id="3075"/>
    <lineage>
        <taxon>Eukaryota</taxon>
        <taxon>Viridiplantae</taxon>
        <taxon>Chlorophyta</taxon>
        <taxon>core chlorophytes</taxon>
        <taxon>Trebouxiophyceae</taxon>
        <taxon>Chlorellales</taxon>
        <taxon>Chlorellaceae</taxon>
        <taxon>Auxenochlorella</taxon>
    </lineage>
</organism>
<accession>A0A087SDA0</accession>
<reference evidence="2 3" key="1">
    <citation type="journal article" date="2014" name="BMC Genomics">
        <title>Oil accumulation mechanisms of the oleaginous microalga Chlorella protothecoides revealed through its genome, transcriptomes, and proteomes.</title>
        <authorList>
            <person name="Gao C."/>
            <person name="Wang Y."/>
            <person name="Shen Y."/>
            <person name="Yan D."/>
            <person name="He X."/>
            <person name="Dai J."/>
            <person name="Wu Q."/>
        </authorList>
    </citation>
    <scope>NUCLEOTIDE SEQUENCE [LARGE SCALE GENOMIC DNA]</scope>
    <source>
        <strain evidence="2 3">0710</strain>
    </source>
</reference>
<gene>
    <name evidence="2" type="ORF">F751_0918</name>
</gene>
<keyword evidence="3" id="KW-1185">Reference proteome</keyword>
<dbReference type="AlphaFoldDB" id="A0A087SDA0"/>
<evidence type="ECO:0000313" key="3">
    <source>
        <dbReference type="Proteomes" id="UP000028924"/>
    </source>
</evidence>
<dbReference type="Proteomes" id="UP000028924">
    <property type="component" value="Unassembled WGS sequence"/>
</dbReference>
<dbReference type="KEGG" id="apro:F751_0918"/>
<sequence>MLKTVNTIIDFVDARLNATILEVLANGALPAPAEDIMASYDFVASAWKGRIASLISSEVPAPCALPGLRCLHLTACPAGVAQLLPALRALPGLRCLRLDAANDALVCAAVRACPGLASLHLAGSGSVTGRSVQALCHGAALAAAGRGDEAWPPLQLTTLSLARTGVGAGELKMLCALRTLRTLDARGIRGSAAALVPLGALLGLTQVQTGVLASSAAGAQLVMGGRLDCSCSREAEPRSAAVRKAACVLAWALVGIPWALREQAPPGFVLAVDDDLGSSGHERETKRRRRLAP</sequence>
<dbReference type="GeneID" id="23612309"/>
<proteinExistence type="predicted"/>
<evidence type="ECO:0000313" key="2">
    <source>
        <dbReference type="EMBL" id="KFM23704.1"/>
    </source>
</evidence>
<dbReference type="GO" id="GO:0005930">
    <property type="term" value="C:axoneme"/>
    <property type="evidence" value="ECO:0007669"/>
    <property type="project" value="UniProtKB-SubCell"/>
</dbReference>
<dbReference type="RefSeq" id="XP_011396580.1">
    <property type="nucleotide sequence ID" value="XM_011398278.1"/>
</dbReference>
<name>A0A087SDA0_AUXPR</name>
<dbReference type="SUPFAM" id="SSF52047">
    <property type="entry name" value="RNI-like"/>
    <property type="match status" value="1"/>
</dbReference>
<comment type="subcellular location">
    <subcellularLocation>
        <location evidence="1">Cytoplasm</location>
        <location evidence="1">Cytoskeleton</location>
        <location evidence="1">Cilium axoneme</location>
    </subcellularLocation>
</comment>
<dbReference type="InterPro" id="IPR032675">
    <property type="entry name" value="LRR_dom_sf"/>
</dbReference>